<keyword evidence="5 15" id="KW-0732">Signal</keyword>
<protein>
    <recommendedName>
        <fullName evidence="3">chitinase</fullName>
        <ecNumber evidence="3">3.2.1.14</ecNumber>
    </recommendedName>
</protein>
<dbReference type="InterPro" id="IPR001002">
    <property type="entry name" value="Chitin-bd_1"/>
</dbReference>
<dbReference type="PANTHER" id="PTHR22595">
    <property type="entry name" value="CHITINASE-RELATED"/>
    <property type="match status" value="1"/>
</dbReference>
<keyword evidence="7" id="KW-0611">Plant defense</keyword>
<dbReference type="Pfam" id="PF00187">
    <property type="entry name" value="Chitin_bind_1"/>
    <property type="match status" value="1"/>
</dbReference>
<dbReference type="Gene3D" id="1.10.530.10">
    <property type="match status" value="1"/>
</dbReference>
<dbReference type="Pfam" id="PF00182">
    <property type="entry name" value="Glyco_hydro_19"/>
    <property type="match status" value="2"/>
</dbReference>
<dbReference type="PROSITE" id="PS50941">
    <property type="entry name" value="CHIT_BIND_I_2"/>
    <property type="match status" value="1"/>
</dbReference>
<feature type="disulfide bond" evidence="13 14">
    <location>
        <begin position="44"/>
        <end position="58"/>
    </location>
</feature>
<dbReference type="InterPro" id="IPR000726">
    <property type="entry name" value="Glyco_hydro_19_cat"/>
</dbReference>
<dbReference type="GO" id="GO:0050832">
    <property type="term" value="P:defense response to fungus"/>
    <property type="evidence" value="ECO:0007669"/>
    <property type="project" value="TreeGrafter"/>
</dbReference>
<dbReference type="PANTHER" id="PTHR22595:SF79">
    <property type="entry name" value="CHITINASE 12"/>
    <property type="match status" value="1"/>
</dbReference>
<evidence type="ECO:0000256" key="6">
    <source>
        <dbReference type="ARBA" id="ARBA00022801"/>
    </source>
</evidence>
<dbReference type="CDD" id="cd00325">
    <property type="entry name" value="chitinase_GH19"/>
    <property type="match status" value="1"/>
</dbReference>
<dbReference type="AlphaFoldDB" id="A0A811S9P5"/>
<dbReference type="GO" id="GO:0008061">
    <property type="term" value="F:chitin binding"/>
    <property type="evidence" value="ECO:0007669"/>
    <property type="project" value="UniProtKB-UniRule"/>
</dbReference>
<dbReference type="InterPro" id="IPR016283">
    <property type="entry name" value="Glyco_hydro_19"/>
</dbReference>
<evidence type="ECO:0000256" key="8">
    <source>
        <dbReference type="ARBA" id="ARBA00023024"/>
    </source>
</evidence>
<dbReference type="CDD" id="cd00035">
    <property type="entry name" value="ChtBD1"/>
    <property type="match status" value="1"/>
</dbReference>
<keyword evidence="18" id="KW-1185">Reference proteome</keyword>
<dbReference type="EMBL" id="CAJGYO010000019">
    <property type="protein sequence ID" value="CAD6338222.1"/>
    <property type="molecule type" value="Genomic_DNA"/>
</dbReference>
<evidence type="ECO:0000256" key="15">
    <source>
        <dbReference type="SAM" id="SignalP"/>
    </source>
</evidence>
<dbReference type="Gene3D" id="3.30.60.10">
    <property type="entry name" value="Endochitinase-like"/>
    <property type="match status" value="1"/>
</dbReference>
<accession>A0A811S9P5</accession>
<feature type="disulfide bond" evidence="13 14">
    <location>
        <begin position="39"/>
        <end position="51"/>
    </location>
</feature>
<evidence type="ECO:0000256" key="4">
    <source>
        <dbReference type="ARBA" id="ARBA00022669"/>
    </source>
</evidence>
<dbReference type="OrthoDB" id="5985073at2759"/>
<dbReference type="InterPro" id="IPR023346">
    <property type="entry name" value="Lysozyme-like_dom_sf"/>
</dbReference>
<evidence type="ECO:0000313" key="17">
    <source>
        <dbReference type="EMBL" id="CAD6338222.1"/>
    </source>
</evidence>
<evidence type="ECO:0000256" key="3">
    <source>
        <dbReference type="ARBA" id="ARBA00012729"/>
    </source>
</evidence>
<dbReference type="PROSITE" id="PS00026">
    <property type="entry name" value="CHIT_BIND_I_1"/>
    <property type="match status" value="1"/>
</dbReference>
<keyword evidence="8" id="KW-0146">Chitin degradation</keyword>
<keyword evidence="4 14" id="KW-0147">Chitin-binding</keyword>
<evidence type="ECO:0000259" key="16">
    <source>
        <dbReference type="PROSITE" id="PS50941"/>
    </source>
</evidence>
<keyword evidence="12" id="KW-0624">Polysaccharide degradation</keyword>
<dbReference type="FunFam" id="1.10.530.10:FF:000005">
    <property type="entry name" value="Basic endochitinase"/>
    <property type="match status" value="1"/>
</dbReference>
<sequence>MTMMIMRTLAVVAMVATALAVSARGEPPECGANATTPLCPDCLCCSKWGFCGSSPAYCGAGCQSQCNGCDASSVASIVSPSLFEELLPHRNDYNCPARGFFTYDAFIAAAAADASAGFGTTGDVDTRKREVAAWLAQESHDTTGGWDGAPNGTYAWGFCYKPAGVVTTDAVVFFETAIGSWMAPRARPTRPSCHGVVTGQWSPSAADLDAGRVPGFGVITNIIDGDECGHGVPDDRSENRIGFYKRFCDILGVSYGDNLTATTRSPSARQQLLAQITLTRNKLHNSLIN</sequence>
<name>A0A811S9P5_9POAL</name>
<dbReference type="GO" id="GO:0008843">
    <property type="term" value="F:endochitinase activity"/>
    <property type="evidence" value="ECO:0007669"/>
    <property type="project" value="UniProtKB-EC"/>
</dbReference>
<dbReference type="InterPro" id="IPR018371">
    <property type="entry name" value="Chitin-binding_1_CS"/>
</dbReference>
<dbReference type="SMART" id="SM00270">
    <property type="entry name" value="ChtBD1"/>
    <property type="match status" value="1"/>
</dbReference>
<dbReference type="GO" id="GO:0000272">
    <property type="term" value="P:polysaccharide catabolic process"/>
    <property type="evidence" value="ECO:0007669"/>
    <property type="project" value="UniProtKB-KW"/>
</dbReference>
<dbReference type="SUPFAM" id="SSF53955">
    <property type="entry name" value="Lysozyme-like"/>
    <property type="match status" value="1"/>
</dbReference>
<dbReference type="Proteomes" id="UP000604825">
    <property type="component" value="Unassembled WGS sequence"/>
</dbReference>
<evidence type="ECO:0000256" key="14">
    <source>
        <dbReference type="PROSITE-ProRule" id="PRU00261"/>
    </source>
</evidence>
<evidence type="ECO:0000256" key="9">
    <source>
        <dbReference type="ARBA" id="ARBA00023157"/>
    </source>
</evidence>
<organism evidence="17 18">
    <name type="scientific">Miscanthus lutarioriparius</name>
    <dbReference type="NCBI Taxonomy" id="422564"/>
    <lineage>
        <taxon>Eukaryota</taxon>
        <taxon>Viridiplantae</taxon>
        <taxon>Streptophyta</taxon>
        <taxon>Embryophyta</taxon>
        <taxon>Tracheophyta</taxon>
        <taxon>Spermatophyta</taxon>
        <taxon>Magnoliopsida</taxon>
        <taxon>Liliopsida</taxon>
        <taxon>Poales</taxon>
        <taxon>Poaceae</taxon>
        <taxon>PACMAD clade</taxon>
        <taxon>Panicoideae</taxon>
        <taxon>Andropogonodae</taxon>
        <taxon>Andropogoneae</taxon>
        <taxon>Saccharinae</taxon>
        <taxon>Miscanthus</taxon>
    </lineage>
</organism>
<proteinExistence type="inferred from homology"/>
<comment type="caution">
    <text evidence="17">The sequence shown here is derived from an EMBL/GenBank/DDBJ whole genome shotgun (WGS) entry which is preliminary data.</text>
</comment>
<dbReference type="PIRSF" id="PIRSF001060">
    <property type="entry name" value="Endochitinase"/>
    <property type="match status" value="1"/>
</dbReference>
<evidence type="ECO:0000256" key="12">
    <source>
        <dbReference type="ARBA" id="ARBA00023326"/>
    </source>
</evidence>
<comment type="catalytic activity">
    <reaction evidence="1">
        <text>Random endo-hydrolysis of N-acetyl-beta-D-glucosaminide (1-&gt;4)-beta-linkages in chitin and chitodextrins.</text>
        <dbReference type="EC" id="3.2.1.14"/>
    </reaction>
</comment>
<dbReference type="GO" id="GO:0006032">
    <property type="term" value="P:chitin catabolic process"/>
    <property type="evidence" value="ECO:0007669"/>
    <property type="project" value="UniProtKB-KW"/>
</dbReference>
<dbReference type="InterPro" id="IPR036861">
    <property type="entry name" value="Endochitinase-like_sf"/>
</dbReference>
<keyword evidence="10" id="KW-0119">Carbohydrate metabolism</keyword>
<keyword evidence="11" id="KW-0326">Glycosidase</keyword>
<reference evidence="17" key="1">
    <citation type="submission" date="2020-10" db="EMBL/GenBank/DDBJ databases">
        <authorList>
            <person name="Han B."/>
            <person name="Lu T."/>
            <person name="Zhao Q."/>
            <person name="Huang X."/>
            <person name="Zhao Y."/>
        </authorList>
    </citation>
    <scope>NUCLEOTIDE SEQUENCE</scope>
</reference>
<feature type="chain" id="PRO_5032570442" description="chitinase" evidence="15">
    <location>
        <begin position="26"/>
        <end position="289"/>
    </location>
</feature>
<evidence type="ECO:0000256" key="11">
    <source>
        <dbReference type="ARBA" id="ARBA00023295"/>
    </source>
</evidence>
<evidence type="ECO:0000256" key="2">
    <source>
        <dbReference type="ARBA" id="ARBA00009373"/>
    </source>
</evidence>
<keyword evidence="6" id="KW-0378">Hydrolase</keyword>
<evidence type="ECO:0000256" key="5">
    <source>
        <dbReference type="ARBA" id="ARBA00022729"/>
    </source>
</evidence>
<feature type="disulfide bond" evidence="13 14">
    <location>
        <begin position="62"/>
        <end position="66"/>
    </location>
</feature>
<feature type="domain" description="Chitin-binding type-1" evidence="16">
    <location>
        <begin position="27"/>
        <end position="68"/>
    </location>
</feature>
<keyword evidence="9 13" id="KW-1015">Disulfide bond</keyword>
<evidence type="ECO:0000256" key="10">
    <source>
        <dbReference type="ARBA" id="ARBA00023277"/>
    </source>
</evidence>
<dbReference type="GO" id="GO:0016998">
    <property type="term" value="P:cell wall macromolecule catabolic process"/>
    <property type="evidence" value="ECO:0007669"/>
    <property type="project" value="InterPro"/>
</dbReference>
<gene>
    <name evidence="17" type="ORF">NCGR_LOCUS62320</name>
</gene>
<feature type="disulfide bond" evidence="13 14">
    <location>
        <begin position="30"/>
        <end position="45"/>
    </location>
</feature>
<evidence type="ECO:0000313" key="18">
    <source>
        <dbReference type="Proteomes" id="UP000604825"/>
    </source>
</evidence>
<dbReference type="SUPFAM" id="SSF57016">
    <property type="entry name" value="Plant lectins/antimicrobial peptides"/>
    <property type="match status" value="1"/>
</dbReference>
<dbReference type="EC" id="3.2.1.14" evidence="3"/>
<feature type="signal peptide" evidence="15">
    <location>
        <begin position="1"/>
        <end position="25"/>
    </location>
</feature>
<evidence type="ECO:0000256" key="7">
    <source>
        <dbReference type="ARBA" id="ARBA00022821"/>
    </source>
</evidence>
<evidence type="ECO:0000256" key="1">
    <source>
        <dbReference type="ARBA" id="ARBA00000822"/>
    </source>
</evidence>
<evidence type="ECO:0000256" key="13">
    <source>
        <dbReference type="PIRSR" id="PIRSR001060-2"/>
    </source>
</evidence>
<comment type="similarity">
    <text evidence="2">Belongs to the glycosyl hydrolase 19 family. Chitinase class I subfamily.</text>
</comment>